<sequence length="1119" mass="127002">MTRKRKCPDTPSIRPSKRLRAANHASGSGNTTIVQALPDLHHGVLSSFYLNVCTLRAFLLTRLPSTSRVRRRKLSLFRKDEESILDTCLVGVLKEPSISLNKTRRVDFCTFTQSQQRATGAQSSRTQRCCINEVVDFVIWSLFRNNFSGIRPHHILCHGLQRASASLDTGDNGDRNSLLPGVVRQHPNDNLKALTSNAWSELLPLLGEDAEIIFASLLLDCGIFVRLSNGKGNYFQLSGIPISELKQNTIPESRTTSTAVPKKPQLKRPSGIRFVRNRILYARPSLNVHGKVKFGLHHTHVLQRVSTVVRSDNTAHIARYVFPRQFGLHNAFTSTVDPAETAQPFKDYTFRELEIEARPKRKSTWMPRRLRGAITPLLRKIQRSHQNLSYTQLLRHYCPAGNPQWQETCTWLQARSIPSTEPLATQVAGPNSSSGRPASDNNAYDDATSFLPHSTPVVAVSAFCRSAIARLLPADTFGRGIEGQRNHKKVMVSVHEFVQMRRFETMTLHKAVDGIAMRAIPWLCAPNQQAQKMSKSDHSKRQELLHEFVYYLFDSLLIPLIRANFYVTESSSHRNRLFYFRHDIWRKLSEPSLAVLRLNMYSAIKPSEARQKLRSRTLGYSHLRLLPKDHGSRPITNLRRRQIKVVSGKRILSSSINAQLTSVFSALNYERAHDPTPLGSALLSVGEIHDRFTKFKNTLPSESELFFVKVDIKSCFDSIPQEKLLAMVKGLLSETTYRTTRHTELKCLDEVGHTQEGLLRRRYVGSARPADENAVFSVSLANNIASRKRKVVLADTGNNKLLTRSSLLKILQEHVGDSIVKIGKKHMRQIDGIPQGSVLSSLLCSYFYGAFELKELDFLDSKSCMLLRLIDDFLLVTTKKQLARQFLDVMVSGDQRYGIMVNAEKSLVNFDVSIRGKKVPRVHGGRFFPYCGMSIEMTSLALSKDRDRKDAFVSNGLTIESCSRPGTTLRRKVLSSLKLQMHAMLLDLSLNSRKQVIATLLGNFAESAMKMHRYMASLRQDIRASQTLIRRLIEELVLAATKICWAKNDNQKRITRTQMCWITATACESVLLRKQSQYRQVLHWLKMLRENTEASMNMEGKELSKLLEENQKMFNGYVY</sequence>
<keyword evidence="6 13" id="KW-0548">Nucleotidyltransferase</keyword>
<dbReference type="Gene3D" id="1.10.357.90">
    <property type="match status" value="1"/>
</dbReference>
<dbReference type="STRING" id="1016849.A0A0D1WT96"/>
<comment type="catalytic activity">
    <reaction evidence="12 13">
        <text>DNA(n) + a 2'-deoxyribonucleoside 5'-triphosphate = DNA(n+1) + diphosphate</text>
        <dbReference type="Rhea" id="RHEA:22508"/>
        <dbReference type="Rhea" id="RHEA-COMP:17339"/>
        <dbReference type="Rhea" id="RHEA-COMP:17340"/>
        <dbReference type="ChEBI" id="CHEBI:33019"/>
        <dbReference type="ChEBI" id="CHEBI:61560"/>
        <dbReference type="ChEBI" id="CHEBI:173112"/>
        <dbReference type="EC" id="2.7.7.49"/>
    </reaction>
</comment>
<gene>
    <name evidence="16" type="ORF">PV11_10071</name>
</gene>
<dbReference type="HOGENOM" id="CLU_001996_0_1_1"/>
<evidence type="ECO:0000313" key="17">
    <source>
        <dbReference type="Proteomes" id="UP000053599"/>
    </source>
</evidence>
<organism evidence="16 17">
    <name type="scientific">Exophiala sideris</name>
    <dbReference type="NCBI Taxonomy" id="1016849"/>
    <lineage>
        <taxon>Eukaryota</taxon>
        <taxon>Fungi</taxon>
        <taxon>Dikarya</taxon>
        <taxon>Ascomycota</taxon>
        <taxon>Pezizomycotina</taxon>
        <taxon>Eurotiomycetes</taxon>
        <taxon>Chaetothyriomycetidae</taxon>
        <taxon>Chaetothyriales</taxon>
        <taxon>Herpotrichiellaceae</taxon>
        <taxon>Exophiala</taxon>
    </lineage>
</organism>
<dbReference type="PROSITE" id="PS50878">
    <property type="entry name" value="RT_POL"/>
    <property type="match status" value="1"/>
</dbReference>
<evidence type="ECO:0000256" key="1">
    <source>
        <dbReference type="ARBA" id="ARBA00008001"/>
    </source>
</evidence>
<evidence type="ECO:0000256" key="8">
    <source>
        <dbReference type="ARBA" id="ARBA00022842"/>
    </source>
</evidence>
<keyword evidence="9 13" id="KW-0779">Telomere</keyword>
<protein>
    <recommendedName>
        <fullName evidence="3 13">Telomerase reverse transcriptase</fullName>
        <ecNumber evidence="2 13">2.7.7.49</ecNumber>
    </recommendedName>
    <alternativeName>
        <fullName evidence="13">Telomerase catalytic subunit</fullName>
    </alternativeName>
</protein>
<name>A0A0D1WT96_9EURO</name>
<evidence type="ECO:0000256" key="3">
    <source>
        <dbReference type="ARBA" id="ARBA00016182"/>
    </source>
</evidence>
<evidence type="ECO:0000313" key="16">
    <source>
        <dbReference type="EMBL" id="KIV78346.1"/>
    </source>
</evidence>
<dbReference type="InterPro" id="IPR000477">
    <property type="entry name" value="RT_dom"/>
</dbReference>
<dbReference type="CDD" id="cd01648">
    <property type="entry name" value="TERT"/>
    <property type="match status" value="1"/>
</dbReference>
<keyword evidence="11 13" id="KW-0539">Nucleus</keyword>
<dbReference type="GO" id="GO:0000781">
    <property type="term" value="C:chromosome, telomeric region"/>
    <property type="evidence" value="ECO:0007669"/>
    <property type="project" value="UniProtKB-SubCell"/>
</dbReference>
<keyword evidence="5 13" id="KW-0808">Transferase</keyword>
<comment type="function">
    <text evidence="13">Telomerase is a ribonucleoprotein enzyme essential for the replication of chromosome termini in most eukaryotes. It elongates telomeres. It is a reverse transcriptase that adds simple sequence repeats to chromosome ends by copying a template sequence within the RNA component of the enzyme.</text>
</comment>
<feature type="region of interest" description="Disordered" evidence="14">
    <location>
        <begin position="1"/>
        <end position="26"/>
    </location>
</feature>
<evidence type="ECO:0000256" key="9">
    <source>
        <dbReference type="ARBA" id="ARBA00022895"/>
    </source>
</evidence>
<dbReference type="EMBL" id="KN846954">
    <property type="protein sequence ID" value="KIV78346.1"/>
    <property type="molecule type" value="Genomic_DNA"/>
</dbReference>
<evidence type="ECO:0000256" key="4">
    <source>
        <dbReference type="ARBA" id="ARBA00022454"/>
    </source>
</evidence>
<dbReference type="GO" id="GO:0046872">
    <property type="term" value="F:metal ion binding"/>
    <property type="evidence" value="ECO:0007669"/>
    <property type="project" value="UniProtKB-KW"/>
</dbReference>
<keyword evidence="10 13" id="KW-0695">RNA-directed DNA polymerase</keyword>
<dbReference type="PANTHER" id="PTHR12066">
    <property type="entry name" value="TELOMERASE REVERSE TRANSCRIPTASE"/>
    <property type="match status" value="1"/>
</dbReference>
<proteinExistence type="inferred from homology"/>
<dbReference type="InterPro" id="IPR049139">
    <property type="entry name" value="TERT_C"/>
</dbReference>
<reference evidence="16 17" key="1">
    <citation type="submission" date="2015-01" db="EMBL/GenBank/DDBJ databases">
        <title>The Genome Sequence of Exophiala sideris CBS121828.</title>
        <authorList>
            <consortium name="The Broad Institute Genomics Platform"/>
            <person name="Cuomo C."/>
            <person name="de Hoog S."/>
            <person name="Gorbushina A."/>
            <person name="Stielow B."/>
            <person name="Teixiera M."/>
            <person name="Abouelleil A."/>
            <person name="Chapman S.B."/>
            <person name="Priest M."/>
            <person name="Young S.K."/>
            <person name="Wortman J."/>
            <person name="Nusbaum C."/>
            <person name="Birren B."/>
        </authorList>
    </citation>
    <scope>NUCLEOTIDE SEQUENCE [LARGE SCALE GENOMIC DNA]</scope>
    <source>
        <strain evidence="16 17">CBS 121828</strain>
    </source>
</reference>
<dbReference type="OrthoDB" id="289721at2759"/>
<keyword evidence="7 13" id="KW-0479">Metal-binding</keyword>
<evidence type="ECO:0000256" key="12">
    <source>
        <dbReference type="ARBA" id="ARBA00048173"/>
    </source>
</evidence>
<evidence type="ECO:0000256" key="14">
    <source>
        <dbReference type="SAM" id="MobiDB-lite"/>
    </source>
</evidence>
<dbReference type="Pfam" id="PF12009">
    <property type="entry name" value="Telomerase_RBD"/>
    <property type="match status" value="1"/>
</dbReference>
<dbReference type="Proteomes" id="UP000053599">
    <property type="component" value="Unassembled WGS sequence"/>
</dbReference>
<dbReference type="GO" id="GO:0042162">
    <property type="term" value="F:telomeric DNA binding"/>
    <property type="evidence" value="ECO:0007669"/>
    <property type="project" value="TreeGrafter"/>
</dbReference>
<evidence type="ECO:0000256" key="7">
    <source>
        <dbReference type="ARBA" id="ARBA00022723"/>
    </source>
</evidence>
<keyword evidence="8 13" id="KW-0460">Magnesium</keyword>
<dbReference type="GO" id="GO:0003720">
    <property type="term" value="F:telomerase activity"/>
    <property type="evidence" value="ECO:0007669"/>
    <property type="project" value="InterPro"/>
</dbReference>
<dbReference type="SMART" id="SM00975">
    <property type="entry name" value="Telomerase_RBD"/>
    <property type="match status" value="1"/>
</dbReference>
<evidence type="ECO:0000256" key="6">
    <source>
        <dbReference type="ARBA" id="ARBA00022695"/>
    </source>
</evidence>
<dbReference type="PRINTS" id="PR01365">
    <property type="entry name" value="TELOMERASERT"/>
</dbReference>
<dbReference type="InterPro" id="IPR003545">
    <property type="entry name" value="Telomerase_RT"/>
</dbReference>
<keyword evidence="4 13" id="KW-0158">Chromosome</keyword>
<comment type="similarity">
    <text evidence="1 13">Belongs to the reverse transcriptase family. Telomerase subfamily.</text>
</comment>
<dbReference type="Gene3D" id="1.10.132.70">
    <property type="match status" value="1"/>
</dbReference>
<evidence type="ECO:0000256" key="5">
    <source>
        <dbReference type="ARBA" id="ARBA00022679"/>
    </source>
</evidence>
<feature type="compositionally biased region" description="Polar residues" evidence="14">
    <location>
        <begin position="423"/>
        <end position="442"/>
    </location>
</feature>
<dbReference type="InterPro" id="IPR021891">
    <property type="entry name" value="Telomerase_RBD"/>
</dbReference>
<dbReference type="AlphaFoldDB" id="A0A0D1WT96"/>
<feature type="region of interest" description="Disordered" evidence="14">
    <location>
        <begin position="423"/>
        <end position="443"/>
    </location>
</feature>
<evidence type="ECO:0000259" key="15">
    <source>
        <dbReference type="PROSITE" id="PS50878"/>
    </source>
</evidence>
<dbReference type="EC" id="2.7.7.49" evidence="2 13"/>
<accession>A0A0D1WT96</accession>
<dbReference type="GO" id="GO:0070034">
    <property type="term" value="F:telomerase RNA binding"/>
    <property type="evidence" value="ECO:0007669"/>
    <property type="project" value="TreeGrafter"/>
</dbReference>
<evidence type="ECO:0000256" key="10">
    <source>
        <dbReference type="ARBA" id="ARBA00022918"/>
    </source>
</evidence>
<evidence type="ECO:0000256" key="11">
    <source>
        <dbReference type="ARBA" id="ARBA00023242"/>
    </source>
</evidence>
<dbReference type="PANTHER" id="PTHR12066:SF0">
    <property type="entry name" value="TELOMERASE REVERSE TRANSCRIPTASE"/>
    <property type="match status" value="1"/>
</dbReference>
<evidence type="ECO:0000256" key="13">
    <source>
        <dbReference type="RuleBase" id="RU365061"/>
    </source>
</evidence>
<evidence type="ECO:0000256" key="2">
    <source>
        <dbReference type="ARBA" id="ARBA00012493"/>
    </source>
</evidence>
<dbReference type="GO" id="GO:0000333">
    <property type="term" value="C:telomerase catalytic core complex"/>
    <property type="evidence" value="ECO:0007669"/>
    <property type="project" value="TreeGrafter"/>
</dbReference>
<dbReference type="Pfam" id="PF21399">
    <property type="entry name" value="TERT_C"/>
    <property type="match status" value="1"/>
</dbReference>
<comment type="subcellular location">
    <subcellularLocation>
        <location evidence="13">Nucleus</location>
    </subcellularLocation>
    <subcellularLocation>
        <location evidence="13">Chromosome</location>
        <location evidence="13">Telomere</location>
    </subcellularLocation>
</comment>
<dbReference type="GO" id="GO:0007004">
    <property type="term" value="P:telomere maintenance via telomerase"/>
    <property type="evidence" value="ECO:0007669"/>
    <property type="project" value="TreeGrafter"/>
</dbReference>
<feature type="domain" description="Reverse transcriptase" evidence="15">
    <location>
        <begin position="607"/>
        <end position="935"/>
    </location>
</feature>